<proteinExistence type="predicted"/>
<dbReference type="PANTHER" id="PTHR31912:SF34">
    <property type="entry name" value="NOTOCHORD-RELATED PROTEIN"/>
    <property type="match status" value="1"/>
</dbReference>
<dbReference type="STRING" id="930990.A0A067M2X7"/>
<dbReference type="Proteomes" id="UP000027195">
    <property type="component" value="Unassembled WGS sequence"/>
</dbReference>
<name>A0A067M2X7_BOTB1</name>
<organism evidence="2 3">
    <name type="scientific">Botryobasidium botryosum (strain FD-172 SS1)</name>
    <dbReference type="NCBI Taxonomy" id="930990"/>
    <lineage>
        <taxon>Eukaryota</taxon>
        <taxon>Fungi</taxon>
        <taxon>Dikarya</taxon>
        <taxon>Basidiomycota</taxon>
        <taxon>Agaricomycotina</taxon>
        <taxon>Agaricomycetes</taxon>
        <taxon>Cantharellales</taxon>
        <taxon>Botryobasidiaceae</taxon>
        <taxon>Botryobasidium</taxon>
    </lineage>
</organism>
<reference evidence="3" key="1">
    <citation type="journal article" date="2014" name="Proc. Natl. Acad. Sci. U.S.A.">
        <title>Extensive sampling of basidiomycete genomes demonstrates inadequacy of the white-rot/brown-rot paradigm for wood decay fungi.</title>
        <authorList>
            <person name="Riley R."/>
            <person name="Salamov A.A."/>
            <person name="Brown D.W."/>
            <person name="Nagy L.G."/>
            <person name="Floudas D."/>
            <person name="Held B.W."/>
            <person name="Levasseur A."/>
            <person name="Lombard V."/>
            <person name="Morin E."/>
            <person name="Otillar R."/>
            <person name="Lindquist E.A."/>
            <person name="Sun H."/>
            <person name="LaButti K.M."/>
            <person name="Schmutz J."/>
            <person name="Jabbour D."/>
            <person name="Luo H."/>
            <person name="Baker S.E."/>
            <person name="Pisabarro A.G."/>
            <person name="Walton J.D."/>
            <person name="Blanchette R.A."/>
            <person name="Henrissat B."/>
            <person name="Martin F."/>
            <person name="Cullen D."/>
            <person name="Hibbett D.S."/>
            <person name="Grigoriev I.V."/>
        </authorList>
    </citation>
    <scope>NUCLEOTIDE SEQUENCE [LARGE SCALE GENOMIC DNA]</scope>
    <source>
        <strain evidence="3">FD-172 SS1</strain>
    </source>
</reference>
<feature type="compositionally biased region" description="Acidic residues" evidence="1">
    <location>
        <begin position="1137"/>
        <end position="1153"/>
    </location>
</feature>
<dbReference type="HOGENOM" id="CLU_004591_2_0_1"/>
<feature type="region of interest" description="Disordered" evidence="1">
    <location>
        <begin position="1"/>
        <end position="28"/>
    </location>
</feature>
<evidence type="ECO:0000313" key="3">
    <source>
        <dbReference type="Proteomes" id="UP000027195"/>
    </source>
</evidence>
<dbReference type="PANTHER" id="PTHR31912">
    <property type="entry name" value="IP13529P"/>
    <property type="match status" value="1"/>
</dbReference>
<accession>A0A067M2X7</accession>
<sequence length="1185" mass="133587">MHKIAAEASEDVRGPEAPSEADGEYDGMEGIEVPAPLAHLFALPPTSTASFPFARSTYANPLDDVEEDEDGHQYDENGEEILFSAGSIEDTARARLVHQLDEYGLWGEYEAFLADGEDDSDLANVMNSVREMGLEDESDTDDDDDVDPGVLKDSKWFPYPTKTMFVLDMMDSVPRRRFSSSQLELVMWAMRLTGSKDVPSFKKLRKVQAALRQKVGVPTMQYVSARGAVFYGNSIKDCISKDFSNPLICDDIELYAEDTVGGSISESWQAEKILGLSPDLGTPMWADHNEEHYYNRELSMLRNGTYIIPLRWVKVGTEIHADGIPVDMDLQTGSCVPRWRETIRVKATDFIMSYPQIVADDTRKPLIMEPTIYTDDAGKQVTVDWAASMPNPLRARAGGKRLYTSHIKAWGDDVSGNQSKQYNAHNNIYFAHANLPHKKLSQEYFVRFTSTSTHATSLEQFNAVSEQIRETHLGEFPTAYHAGLGMEICFRILIHNLPADNPQQSTECSHIGMGGNRFCRRCHVGGTDKEKERMPGYDEVFRTGVPRTPAETLQEVKDQLTLAQAGYAKSNLGARQTRTGVKDSIAEYFIQRLVKRASEMRGTSRRDLTAEEKATLRQEFSDIPGDKWNKLLELYDLALDVHRDSPDELLHIYLLGQVKYVWHGLHTNWGADDPPMFVLRLDAACLKGLSIPPIRAKYIMQYKNGLIGKHFKTMQQLLVFQVHGLKLSDLQFELIKATGELAAMLWFPTIRNMDQYLVDLQILIDNVLDLWSLIDPGRVLDKGKLHVLLHIVDDIRRMGPGVLYATEIFECFNAVFRMCSILSNHQAPSRDIARQFSHLEGFKHIASGGFWYNNEGRPIQASKHVRSFMETDKRVRQNLGWFEEEVLEPGYAKLKSSKKRGSVVWRETPYAQVTPPFTFNPDTRWHECDFVVSQSQDKCDEGTWVFANGAGNKTVIGRTKAILQMEAGAKSVVVILEPYVLGEAKHSRFNMPKLKAPEGRRLVAFLPKDILFAYNVQHDCCEAQCAATGSRPVIQERLETAIMEPFWEHKDDDHFVLNMHALHNANLIRETLPRSLTAPKHYLADRLKSHTESSATLSRDRDARRAKTTKKREATAKKKAREKAAGKGNPTRKDAMDVEDDEAAAPSDDEDTGLDSCAGQRSTAPGPSSAPRKRKKRGSTQYTEC</sequence>
<dbReference type="InParanoid" id="A0A067M2X7"/>
<dbReference type="OrthoDB" id="2506088at2759"/>
<feature type="compositionally biased region" description="Acidic residues" evidence="1">
    <location>
        <begin position="19"/>
        <end position="28"/>
    </location>
</feature>
<feature type="compositionally biased region" description="Basic and acidic residues" evidence="1">
    <location>
        <begin position="1098"/>
        <end position="1116"/>
    </location>
</feature>
<keyword evidence="3" id="KW-1185">Reference proteome</keyword>
<evidence type="ECO:0000256" key="1">
    <source>
        <dbReference type="SAM" id="MobiDB-lite"/>
    </source>
</evidence>
<protein>
    <submittedName>
        <fullName evidence="2">Uncharacterized protein</fullName>
    </submittedName>
</protein>
<dbReference type="AlphaFoldDB" id="A0A067M2X7"/>
<dbReference type="EMBL" id="KL198171">
    <property type="protein sequence ID" value="KDQ05921.1"/>
    <property type="molecule type" value="Genomic_DNA"/>
</dbReference>
<evidence type="ECO:0000313" key="2">
    <source>
        <dbReference type="EMBL" id="KDQ05921.1"/>
    </source>
</evidence>
<feature type="region of interest" description="Disordered" evidence="1">
    <location>
        <begin position="1087"/>
        <end position="1185"/>
    </location>
</feature>
<gene>
    <name evidence="2" type="ORF">BOTBODRAFT_182090</name>
</gene>